<dbReference type="InterPro" id="IPR045633">
    <property type="entry name" value="DUF6414"/>
</dbReference>
<keyword evidence="1" id="KW-0175">Coiled coil</keyword>
<sequence length="321" mass="37690">MKKIRSFIYLDNYKMYSISSQIFEGLTEYILKSENTNTKEKEEQKGPVFSGRVLADIIEKDTNYTEKKFLHDFSYNLFEEALQKDNRVLEINKSNISTELDKIPDYSFIKITSNVVFNDLETMEKTISSFNRMGEALGFITLKAKYDELMKGAKEDLKNIKDRNQKSNAIHTLKNKASFKKVLIDEGLNLDDDYLKNMEYLIQYGYHRQFEVQMPLSNSDKVSLFSAQLNRDNLKESENNIVKKYSRESEKEFTLFGIVTQKMTKEKKEEMFESLKINNEDPNLKEAMFNMIKQLSNLENTFVGKLDYEYVIDPIALYIEI</sequence>
<keyword evidence="3" id="KW-1185">Reference proteome</keyword>
<proteinExistence type="predicted"/>
<dbReference type="RefSeq" id="WP_136522647.1">
    <property type="nucleotide sequence ID" value="NZ_SDLV01000031.1"/>
</dbReference>
<gene>
    <name evidence="2" type="ORF">EK417_15475</name>
</gene>
<accession>A0ABY2R4B1</accession>
<name>A0ABY2R4B1_9FLAO</name>
<protein>
    <submittedName>
        <fullName evidence="2">Uncharacterized protein</fullName>
    </submittedName>
</protein>
<organism evidence="2 3">
    <name type="scientific">Chryseobacterium candidae</name>
    <dbReference type="NCBI Taxonomy" id="1978493"/>
    <lineage>
        <taxon>Bacteria</taxon>
        <taxon>Pseudomonadati</taxon>
        <taxon>Bacteroidota</taxon>
        <taxon>Flavobacteriia</taxon>
        <taxon>Flavobacteriales</taxon>
        <taxon>Weeksellaceae</taxon>
        <taxon>Chryseobacterium group</taxon>
        <taxon>Chryseobacterium</taxon>
    </lineage>
</organism>
<evidence type="ECO:0000313" key="3">
    <source>
        <dbReference type="Proteomes" id="UP000306038"/>
    </source>
</evidence>
<dbReference type="Pfam" id="PF19952">
    <property type="entry name" value="DUF6414"/>
    <property type="match status" value="1"/>
</dbReference>
<evidence type="ECO:0000313" key="2">
    <source>
        <dbReference type="EMBL" id="THV57427.1"/>
    </source>
</evidence>
<dbReference type="Proteomes" id="UP000306038">
    <property type="component" value="Unassembled WGS sequence"/>
</dbReference>
<comment type="caution">
    <text evidence="2">The sequence shown here is derived from an EMBL/GenBank/DDBJ whole genome shotgun (WGS) entry which is preliminary data.</text>
</comment>
<feature type="coiled-coil region" evidence="1">
    <location>
        <begin position="143"/>
        <end position="170"/>
    </location>
</feature>
<evidence type="ECO:0000256" key="1">
    <source>
        <dbReference type="SAM" id="Coils"/>
    </source>
</evidence>
<dbReference type="EMBL" id="SDLV01000031">
    <property type="protein sequence ID" value="THV57427.1"/>
    <property type="molecule type" value="Genomic_DNA"/>
</dbReference>
<reference evidence="2 3" key="1">
    <citation type="submission" date="2019-01" db="EMBL/GenBank/DDBJ databases">
        <authorList>
            <person name="B I."/>
            <person name="Ch S."/>
            <person name="Ch V.R."/>
        </authorList>
    </citation>
    <scope>NUCLEOTIDE SEQUENCE [LARGE SCALE GENOMIC DNA]</scope>
    <source>
        <strain evidence="2 3">JC507</strain>
    </source>
</reference>